<gene>
    <name evidence="3" type="ORF">U7230_12950</name>
</gene>
<dbReference type="PANTHER" id="PTHR33734">
    <property type="entry name" value="LYSM DOMAIN-CONTAINING GPI-ANCHORED PROTEIN 2"/>
    <property type="match status" value="1"/>
</dbReference>
<dbReference type="CDD" id="cd00118">
    <property type="entry name" value="LysM"/>
    <property type="match status" value="4"/>
</dbReference>
<evidence type="ECO:0000313" key="3">
    <source>
        <dbReference type="EMBL" id="WRP16982.1"/>
    </source>
</evidence>
<feature type="domain" description="LysM" evidence="2">
    <location>
        <begin position="172"/>
        <end position="217"/>
    </location>
</feature>
<proteinExistence type="predicted"/>
<feature type="domain" description="LysM" evidence="2">
    <location>
        <begin position="228"/>
        <end position="273"/>
    </location>
</feature>
<feature type="compositionally biased region" description="Low complexity" evidence="1">
    <location>
        <begin position="278"/>
        <end position="294"/>
    </location>
</feature>
<dbReference type="PANTHER" id="PTHR33734:SF22">
    <property type="entry name" value="MEMBRANE-BOUND LYTIC MUREIN TRANSGLYCOSYLASE D"/>
    <property type="match status" value="1"/>
</dbReference>
<feature type="domain" description="LysM" evidence="2">
    <location>
        <begin position="116"/>
        <end position="161"/>
    </location>
</feature>
<protein>
    <submittedName>
        <fullName evidence="3">LysM peptidoglycan-binding domain-containing protein</fullName>
    </submittedName>
</protein>
<feature type="region of interest" description="Disordered" evidence="1">
    <location>
        <begin position="277"/>
        <end position="306"/>
    </location>
</feature>
<name>A0ABZ1BW30_9FIRM</name>
<dbReference type="SUPFAM" id="SSF54106">
    <property type="entry name" value="LysM domain"/>
    <property type="match status" value="4"/>
</dbReference>
<keyword evidence="4" id="KW-1185">Reference proteome</keyword>
<dbReference type="PROSITE" id="PS51782">
    <property type="entry name" value="LYSM"/>
    <property type="match status" value="4"/>
</dbReference>
<dbReference type="RefSeq" id="WP_324716254.1">
    <property type="nucleotide sequence ID" value="NZ_CP141615.1"/>
</dbReference>
<dbReference type="Gene3D" id="3.10.350.10">
    <property type="entry name" value="LysM domain"/>
    <property type="match status" value="4"/>
</dbReference>
<dbReference type="Proteomes" id="UP001332192">
    <property type="component" value="Chromosome"/>
</dbReference>
<sequence>MYQANLQRPPGGQPCPHCPDTAPGQTASAADVWGAYAGGRVPATCPPGFQGRYTVQPGDTMWLIAQRLGVNIDALIAANSHIPNPAALFPGDVLCVPGAPPRPPCRVPAGCPNGFVRYTVVAGDTMFTLARRFGIPLSQLIAVNPHIPDPSLLFPCDVLCVPATVSCPPGFRTYTVQPGDSMFSIARRFGITLDALVAANPQIPNPNVLFPGDVLCVPQAPACPPGSQVYTVRPGDTMFTIAQRFGVSLDALIAANPQIPNPAQIFAGDVLCIPPPSMSATAAPPGAPETAGEESPSRSQAAEPAG</sequence>
<evidence type="ECO:0000313" key="4">
    <source>
        <dbReference type="Proteomes" id="UP001332192"/>
    </source>
</evidence>
<dbReference type="InterPro" id="IPR036779">
    <property type="entry name" value="LysM_dom_sf"/>
</dbReference>
<dbReference type="SMART" id="SM00257">
    <property type="entry name" value="LysM"/>
    <property type="match status" value="4"/>
</dbReference>
<reference evidence="3 4" key="1">
    <citation type="journal article" date="2024" name="Front. Microbiol.">
        <title>Novel thermophilic genera Geochorda gen. nov. and Carboxydochorda gen. nov. from the deep terrestrial subsurface reveal the ecophysiological diversity in the class Limnochordia.</title>
        <authorList>
            <person name="Karnachuk O.V."/>
            <person name="Lukina A.P."/>
            <person name="Avakyan M.R."/>
            <person name="Kadnikov V.V."/>
            <person name="Begmatov S."/>
            <person name="Beletsky A.V."/>
            <person name="Vlasova K.G."/>
            <person name="Novikov A.A."/>
            <person name="Shcherbakova V.A."/>
            <person name="Mardanov A.V."/>
            <person name="Ravin N.V."/>
        </authorList>
    </citation>
    <scope>NUCLEOTIDE SEQUENCE [LARGE SCALE GENOMIC DNA]</scope>
    <source>
        <strain evidence="3 4">L945</strain>
    </source>
</reference>
<evidence type="ECO:0000259" key="2">
    <source>
        <dbReference type="PROSITE" id="PS51782"/>
    </source>
</evidence>
<organism evidence="3 4">
    <name type="scientific">Carboxydichorda subterranea</name>
    <dbReference type="NCBI Taxonomy" id="3109565"/>
    <lineage>
        <taxon>Bacteria</taxon>
        <taxon>Bacillati</taxon>
        <taxon>Bacillota</taxon>
        <taxon>Limnochordia</taxon>
        <taxon>Limnochordales</taxon>
        <taxon>Geochordaceae</taxon>
        <taxon>Carboxydichorda</taxon>
    </lineage>
</organism>
<dbReference type="Pfam" id="PF01476">
    <property type="entry name" value="LysM"/>
    <property type="match status" value="4"/>
</dbReference>
<evidence type="ECO:0000256" key="1">
    <source>
        <dbReference type="SAM" id="MobiDB-lite"/>
    </source>
</evidence>
<feature type="domain" description="LysM" evidence="2">
    <location>
        <begin position="51"/>
        <end position="96"/>
    </location>
</feature>
<dbReference type="InterPro" id="IPR018392">
    <property type="entry name" value="LysM"/>
</dbReference>
<accession>A0ABZ1BW30</accession>
<feature type="region of interest" description="Disordered" evidence="1">
    <location>
        <begin position="1"/>
        <end position="23"/>
    </location>
</feature>
<dbReference type="EMBL" id="CP141615">
    <property type="protein sequence ID" value="WRP16982.1"/>
    <property type="molecule type" value="Genomic_DNA"/>
</dbReference>